<evidence type="ECO:0000256" key="5">
    <source>
        <dbReference type="ARBA" id="ARBA00033067"/>
    </source>
</evidence>
<dbReference type="AlphaFoldDB" id="A0A2K2HAK6"/>
<accession>A0A2K2HAK6</accession>
<evidence type="ECO:0000313" key="8">
    <source>
        <dbReference type="Proteomes" id="UP000236340"/>
    </source>
</evidence>
<dbReference type="InterPro" id="IPR036291">
    <property type="entry name" value="NAD(P)-bd_dom_sf"/>
</dbReference>
<proteinExistence type="inferred from homology"/>
<protein>
    <recommendedName>
        <fullName evidence="3">UDP-glucose 4-epimerase</fullName>
    </recommendedName>
    <alternativeName>
        <fullName evidence="5">Galactowaldenase</fullName>
    </alternativeName>
    <alternativeName>
        <fullName evidence="4">UDP-galactose 4-epimerase</fullName>
    </alternativeName>
</protein>
<evidence type="ECO:0000259" key="6">
    <source>
        <dbReference type="Pfam" id="PF01370"/>
    </source>
</evidence>
<dbReference type="InterPro" id="IPR001509">
    <property type="entry name" value="Epimerase_deHydtase"/>
</dbReference>
<evidence type="ECO:0000256" key="1">
    <source>
        <dbReference type="ARBA" id="ARBA00004947"/>
    </source>
</evidence>
<sequence>MKVLVLGGNGFIGSHIVDQLLADGHSVCVYDRSPERFRDPLPGVDYRLAEFDDLASLAESLEGVDIVCHSLGTTVPSTSNKEPVFDIKSNLISTVRLLKLIVDSGVKKLIYLSSGGTVYGVPEMIPVIEEHPLCPICSYGVVKVSIEKYIHMFHHLYGLDYVILRASNPYGERQGHSGVQGVISTFVNKVARKVPVDIWGDGTIVRDYIYIGDLAKLCVSASFSNITGTFNAGSGIGYSVLDIVNVISEVADGKVEINYHQGRNFDVPKIVLDINKARKMFLWSPSVSLRDGIGRVLEWETSINMSLISGRLSGEK</sequence>
<dbReference type="OrthoDB" id="9802815at2"/>
<dbReference type="EMBL" id="PPFX01000015">
    <property type="protein sequence ID" value="PNU20297.1"/>
    <property type="molecule type" value="Genomic_DNA"/>
</dbReference>
<comment type="pathway">
    <text evidence="1">Carbohydrate metabolism; galactose metabolism.</text>
</comment>
<reference evidence="7 8" key="1">
    <citation type="journal article" date="2018" name="Genome Announc.">
        <title>Genome Sequence of Geothermobacter sp. HR-1 Iron Reducer from the Loihi Seamount.</title>
        <authorList>
            <person name="Smith H."/>
            <person name="Abuyen K."/>
            <person name="Tremblay J."/>
            <person name="Savalia P."/>
            <person name="Perez-Rodriguez I."/>
            <person name="Emerson D."/>
            <person name="Tully B."/>
            <person name="Amend J."/>
        </authorList>
    </citation>
    <scope>NUCLEOTIDE SEQUENCE [LARGE SCALE GENOMIC DNA]</scope>
    <source>
        <strain evidence="7 8">HR-1</strain>
    </source>
</reference>
<dbReference type="PANTHER" id="PTHR43725">
    <property type="entry name" value="UDP-GLUCOSE 4-EPIMERASE"/>
    <property type="match status" value="1"/>
</dbReference>
<dbReference type="Gene3D" id="3.40.50.720">
    <property type="entry name" value="NAD(P)-binding Rossmann-like Domain"/>
    <property type="match status" value="1"/>
</dbReference>
<comment type="similarity">
    <text evidence="2">Belongs to the NAD(P)-dependent epimerase/dehydratase family.</text>
</comment>
<comment type="caution">
    <text evidence="7">The sequence shown here is derived from an EMBL/GenBank/DDBJ whole genome shotgun (WGS) entry which is preliminary data.</text>
</comment>
<dbReference type="RefSeq" id="WP_103115292.1">
    <property type="nucleotide sequence ID" value="NZ_PPFX01000015.1"/>
</dbReference>
<evidence type="ECO:0000256" key="2">
    <source>
        <dbReference type="ARBA" id="ARBA00007637"/>
    </source>
</evidence>
<dbReference type="PANTHER" id="PTHR43725:SF53">
    <property type="entry name" value="UDP-ARABINOSE 4-EPIMERASE 1"/>
    <property type="match status" value="1"/>
</dbReference>
<feature type="domain" description="NAD-dependent epimerase/dehydratase" evidence="6">
    <location>
        <begin position="3"/>
        <end position="221"/>
    </location>
</feature>
<dbReference type="Proteomes" id="UP000236340">
    <property type="component" value="Unassembled WGS sequence"/>
</dbReference>
<name>A0A2K2HAK6_9BACT</name>
<evidence type="ECO:0000256" key="4">
    <source>
        <dbReference type="ARBA" id="ARBA00031367"/>
    </source>
</evidence>
<dbReference type="SUPFAM" id="SSF51735">
    <property type="entry name" value="NAD(P)-binding Rossmann-fold domains"/>
    <property type="match status" value="1"/>
</dbReference>
<dbReference type="Pfam" id="PF01370">
    <property type="entry name" value="Epimerase"/>
    <property type="match status" value="1"/>
</dbReference>
<evidence type="ECO:0000256" key="3">
    <source>
        <dbReference type="ARBA" id="ARBA00018569"/>
    </source>
</evidence>
<dbReference type="Gene3D" id="3.90.25.10">
    <property type="entry name" value="UDP-galactose 4-epimerase, domain 1"/>
    <property type="match status" value="1"/>
</dbReference>
<gene>
    <name evidence="7" type="ORF">C2E25_08300</name>
</gene>
<organism evidence="7 8">
    <name type="scientific">Geothermobacter hydrogeniphilus</name>
    <dbReference type="NCBI Taxonomy" id="1969733"/>
    <lineage>
        <taxon>Bacteria</taxon>
        <taxon>Pseudomonadati</taxon>
        <taxon>Thermodesulfobacteriota</taxon>
        <taxon>Desulfuromonadia</taxon>
        <taxon>Desulfuromonadales</taxon>
        <taxon>Geothermobacteraceae</taxon>
        <taxon>Geothermobacter</taxon>
    </lineage>
</organism>
<evidence type="ECO:0000313" key="7">
    <source>
        <dbReference type="EMBL" id="PNU20297.1"/>
    </source>
</evidence>